<dbReference type="SUPFAM" id="SSF81345">
    <property type="entry name" value="ABC transporter involved in vitamin B12 uptake, BtuC"/>
    <property type="match status" value="1"/>
</dbReference>
<keyword evidence="3" id="KW-0813">Transport</keyword>
<keyword evidence="5 8" id="KW-0812">Transmembrane</keyword>
<feature type="transmembrane region" description="Helical" evidence="8">
    <location>
        <begin position="311"/>
        <end position="333"/>
    </location>
</feature>
<dbReference type="AlphaFoldDB" id="A0A318S1U1"/>
<evidence type="ECO:0000256" key="6">
    <source>
        <dbReference type="ARBA" id="ARBA00022989"/>
    </source>
</evidence>
<dbReference type="GO" id="GO:0005886">
    <property type="term" value="C:plasma membrane"/>
    <property type="evidence" value="ECO:0007669"/>
    <property type="project" value="UniProtKB-SubCell"/>
</dbReference>
<evidence type="ECO:0000313" key="10">
    <source>
        <dbReference type="Proteomes" id="UP000247591"/>
    </source>
</evidence>
<feature type="transmembrane region" description="Helical" evidence="8">
    <location>
        <begin position="223"/>
        <end position="246"/>
    </location>
</feature>
<evidence type="ECO:0000256" key="1">
    <source>
        <dbReference type="ARBA" id="ARBA00004651"/>
    </source>
</evidence>
<dbReference type="Proteomes" id="UP000247591">
    <property type="component" value="Unassembled WGS sequence"/>
</dbReference>
<evidence type="ECO:0000256" key="2">
    <source>
        <dbReference type="ARBA" id="ARBA00007935"/>
    </source>
</evidence>
<dbReference type="PANTHER" id="PTHR30472">
    <property type="entry name" value="FERRIC ENTEROBACTIN TRANSPORT SYSTEM PERMEASE PROTEIN"/>
    <property type="match status" value="1"/>
</dbReference>
<comment type="subcellular location">
    <subcellularLocation>
        <location evidence="1">Cell membrane</location>
        <topology evidence="1">Multi-pass membrane protein</topology>
    </subcellularLocation>
</comment>
<dbReference type="FunFam" id="1.10.3470.10:FF:000001">
    <property type="entry name" value="Vitamin B12 ABC transporter permease BtuC"/>
    <property type="match status" value="1"/>
</dbReference>
<dbReference type="Pfam" id="PF01032">
    <property type="entry name" value="FecCD"/>
    <property type="match status" value="1"/>
</dbReference>
<dbReference type="CDD" id="cd06550">
    <property type="entry name" value="TM_ABC_iron-siderophores_like"/>
    <property type="match status" value="1"/>
</dbReference>
<feature type="transmembrane region" description="Helical" evidence="8">
    <location>
        <begin position="40"/>
        <end position="59"/>
    </location>
</feature>
<dbReference type="GO" id="GO:0022857">
    <property type="term" value="F:transmembrane transporter activity"/>
    <property type="evidence" value="ECO:0007669"/>
    <property type="project" value="InterPro"/>
</dbReference>
<dbReference type="OrthoDB" id="9782305at2"/>
<feature type="transmembrane region" description="Helical" evidence="8">
    <location>
        <begin position="339"/>
        <end position="357"/>
    </location>
</feature>
<evidence type="ECO:0000313" key="9">
    <source>
        <dbReference type="EMBL" id="PYE20680.1"/>
    </source>
</evidence>
<evidence type="ECO:0000256" key="3">
    <source>
        <dbReference type="ARBA" id="ARBA00022448"/>
    </source>
</evidence>
<feature type="transmembrane region" description="Helical" evidence="8">
    <location>
        <begin position="181"/>
        <end position="202"/>
    </location>
</feature>
<dbReference type="EMBL" id="QJSP01000001">
    <property type="protein sequence ID" value="PYE20680.1"/>
    <property type="molecule type" value="Genomic_DNA"/>
</dbReference>
<dbReference type="Gene3D" id="1.10.3470.10">
    <property type="entry name" value="ABC transporter involved in vitamin B12 uptake, BtuC"/>
    <property type="match status" value="1"/>
</dbReference>
<comment type="caution">
    <text evidence="9">The sequence shown here is derived from an EMBL/GenBank/DDBJ whole genome shotgun (WGS) entry which is preliminary data.</text>
</comment>
<keyword evidence="7 8" id="KW-0472">Membrane</keyword>
<dbReference type="InterPro" id="IPR037294">
    <property type="entry name" value="ABC_BtuC-like"/>
</dbReference>
<dbReference type="PANTHER" id="PTHR30472:SF1">
    <property type="entry name" value="FE(3+) DICITRATE TRANSPORT SYSTEM PERMEASE PROTEIN FECC-RELATED"/>
    <property type="match status" value="1"/>
</dbReference>
<keyword evidence="4" id="KW-1003">Cell membrane</keyword>
<comment type="similarity">
    <text evidence="2">Belongs to the binding-protein-dependent transport system permease family. FecCD subfamily.</text>
</comment>
<gene>
    <name evidence="9" type="ORF">DFR67_10169</name>
</gene>
<accession>A0A318S1U1</accession>
<organism evidence="9 10">
    <name type="scientific">Williamsia limnetica</name>
    <dbReference type="NCBI Taxonomy" id="882452"/>
    <lineage>
        <taxon>Bacteria</taxon>
        <taxon>Bacillati</taxon>
        <taxon>Actinomycetota</taxon>
        <taxon>Actinomycetes</taxon>
        <taxon>Mycobacteriales</taxon>
        <taxon>Nocardiaceae</taxon>
        <taxon>Williamsia</taxon>
    </lineage>
</organism>
<protein>
    <submittedName>
        <fullName evidence="9">Iron complex transport system permease protein</fullName>
    </submittedName>
</protein>
<keyword evidence="6 8" id="KW-1133">Transmembrane helix</keyword>
<keyword evidence="10" id="KW-1185">Reference proteome</keyword>
<feature type="transmembrane region" description="Helical" evidence="8">
    <location>
        <begin position="123"/>
        <end position="143"/>
    </location>
</feature>
<reference evidence="9 10" key="1">
    <citation type="submission" date="2018-06" db="EMBL/GenBank/DDBJ databases">
        <title>Genomic Encyclopedia of Type Strains, Phase IV (KMG-IV): sequencing the most valuable type-strain genomes for metagenomic binning, comparative biology and taxonomic classification.</title>
        <authorList>
            <person name="Goeker M."/>
        </authorList>
    </citation>
    <scope>NUCLEOTIDE SEQUENCE [LARGE SCALE GENOMIC DNA]</scope>
    <source>
        <strain evidence="9 10">DSM 45521</strain>
    </source>
</reference>
<feature type="transmembrane region" description="Helical" evidence="8">
    <location>
        <begin position="94"/>
        <end position="111"/>
    </location>
</feature>
<dbReference type="InterPro" id="IPR000522">
    <property type="entry name" value="ABC_transptr_permease_BtuC"/>
</dbReference>
<evidence type="ECO:0000256" key="5">
    <source>
        <dbReference type="ARBA" id="ARBA00022692"/>
    </source>
</evidence>
<evidence type="ECO:0000256" key="8">
    <source>
        <dbReference type="SAM" id="Phobius"/>
    </source>
</evidence>
<evidence type="ECO:0000256" key="4">
    <source>
        <dbReference type="ARBA" id="ARBA00022475"/>
    </source>
</evidence>
<dbReference type="GO" id="GO:0033214">
    <property type="term" value="P:siderophore-iron import into cell"/>
    <property type="evidence" value="ECO:0007669"/>
    <property type="project" value="TreeGrafter"/>
</dbReference>
<feature type="transmembrane region" description="Helical" evidence="8">
    <location>
        <begin position="150"/>
        <end position="169"/>
    </location>
</feature>
<evidence type="ECO:0000256" key="7">
    <source>
        <dbReference type="ARBA" id="ARBA00023136"/>
    </source>
</evidence>
<feature type="transmembrane region" description="Helical" evidence="8">
    <location>
        <begin position="266"/>
        <end position="299"/>
    </location>
</feature>
<sequence>MSRDVKVRLGYALVSLSAVSALSPRAVDEPPTARVGRNTAILLALVLVLLIVMLASIALGSRPIALGAVWDAFTGMDPTSNDHLVVRDQRVPRTLVGLMVGVSLGVGGAVMQGLTRNPLADPGLLGVDAGASLFVVLGIGYLGAVAAGQYVWFALFGAAVASLAVYAIGASGREGVTPVKLALAGAALSAAFTSVVTALLLLDPKTFDNYRFWVVGSLSGRDMHTLLVVLPFLVVGLILALALGRFLNALALGDDVARGLGQRVGAARGLGAVVIVLLCGGATAVAGPISFVGLTVPHVARIFVGADHRWILAYSAVLGAILILAADTVGRVVARPGEIEVGIITALIGAPVFIFLVRRSRMAQL</sequence>
<proteinExistence type="inferred from homology"/>
<name>A0A318S1U1_WILLI</name>